<evidence type="ECO:0000313" key="1">
    <source>
        <dbReference type="EMBL" id="CAB9518603.1"/>
    </source>
</evidence>
<reference evidence="1" key="1">
    <citation type="submission" date="2020-06" db="EMBL/GenBank/DDBJ databases">
        <authorList>
            <consortium name="Plant Systems Biology data submission"/>
        </authorList>
    </citation>
    <scope>NUCLEOTIDE SEQUENCE</scope>
    <source>
        <strain evidence="1">D6</strain>
    </source>
</reference>
<gene>
    <name evidence="1" type="ORF">SEMRO_948_G223510.1</name>
</gene>
<dbReference type="AlphaFoldDB" id="A0A9N8HKJ3"/>
<accession>A0A9N8HKJ3</accession>
<organism evidence="1 2">
    <name type="scientific">Seminavis robusta</name>
    <dbReference type="NCBI Taxonomy" id="568900"/>
    <lineage>
        <taxon>Eukaryota</taxon>
        <taxon>Sar</taxon>
        <taxon>Stramenopiles</taxon>
        <taxon>Ochrophyta</taxon>
        <taxon>Bacillariophyta</taxon>
        <taxon>Bacillariophyceae</taxon>
        <taxon>Bacillariophycidae</taxon>
        <taxon>Naviculales</taxon>
        <taxon>Naviculaceae</taxon>
        <taxon>Seminavis</taxon>
    </lineage>
</organism>
<name>A0A9N8HKJ3_9STRA</name>
<dbReference type="EMBL" id="CAICTM010000946">
    <property type="protein sequence ID" value="CAB9518603.1"/>
    <property type="molecule type" value="Genomic_DNA"/>
</dbReference>
<proteinExistence type="predicted"/>
<keyword evidence="2" id="KW-1185">Reference proteome</keyword>
<comment type="caution">
    <text evidence="1">The sequence shown here is derived from an EMBL/GenBank/DDBJ whole genome shotgun (WGS) entry which is preliminary data.</text>
</comment>
<evidence type="ECO:0000313" key="2">
    <source>
        <dbReference type="Proteomes" id="UP001153069"/>
    </source>
</evidence>
<sequence>MPFQLPTPYTVREYYNQRHPQIPLWFWEYVEFHRQLILFDESKGVWKLRDGSRYLKFSWCQDPLSRKETKGTLHSIFQRLFPFLAKKSTVIPSSACKSDLDLQAYTDGVLTALYVAVMSNRVLMIEDNPLIDTPLYPFLEANLIQWNITEYQQDSAADTVDVLSVTDLSLNEQQLCHIAMSDSLAVQLETRVWLGDTQLWWSPCLKEHRKQVDDQGQSLDRRHFYRWGFWALFRISDDVLGNADRWREATGLAQSEQQPSGLDGRMVHLTFQPYFYAAIPESERSSETLVGREETVRDCAVKLYQVLLPLAIDIQEHGYNDDDAIDDEVKKPILQEVLHRSLYLVGGGVGPRLSAKAVPLHREMTDEETGPSTQKATLPVPRDSHAVVDQGQDTGKGPPHWYQAYWRELVVSAEAECLILAPGESKHERYTESAVLFQAKRLSISHPESTKRCHVSAEECAKETTESLRSNIVLDTVPWTNGATSTE</sequence>
<dbReference type="Proteomes" id="UP001153069">
    <property type="component" value="Unassembled WGS sequence"/>
</dbReference>
<protein>
    <submittedName>
        <fullName evidence="1">Uncharacterized protein</fullName>
    </submittedName>
</protein>